<comment type="caution">
    <text evidence="1">The sequence shown here is derived from an EMBL/GenBank/DDBJ whole genome shotgun (WGS) entry which is preliminary data.</text>
</comment>
<proteinExistence type="predicted"/>
<dbReference type="EMBL" id="JBHTIS010000006">
    <property type="protein sequence ID" value="MFD1044138.1"/>
    <property type="molecule type" value="Genomic_DNA"/>
</dbReference>
<gene>
    <name evidence="1" type="ORF">ACFQ1S_00275</name>
</gene>
<keyword evidence="2" id="KW-1185">Reference proteome</keyword>
<evidence type="ECO:0000313" key="2">
    <source>
        <dbReference type="Proteomes" id="UP001597045"/>
    </source>
</evidence>
<name>A0ABW3M0P7_9PSEU</name>
<dbReference type="Proteomes" id="UP001597045">
    <property type="component" value="Unassembled WGS sequence"/>
</dbReference>
<sequence length="111" mass="11984">MIDGVTDNEVNTRAEEGDEQFVSIGLSARQAGWDQVMTGPNTRPPDDQIVTVTLTIDQWGLVASSLDIWVSITENSHAPEGAATARLIREAVSTQAGQQLPAWPMPEQPAE</sequence>
<organism evidence="1 2">
    <name type="scientific">Kibdelosporangium lantanae</name>
    <dbReference type="NCBI Taxonomy" id="1497396"/>
    <lineage>
        <taxon>Bacteria</taxon>
        <taxon>Bacillati</taxon>
        <taxon>Actinomycetota</taxon>
        <taxon>Actinomycetes</taxon>
        <taxon>Pseudonocardiales</taxon>
        <taxon>Pseudonocardiaceae</taxon>
        <taxon>Kibdelosporangium</taxon>
    </lineage>
</organism>
<protein>
    <submittedName>
        <fullName evidence="1">Uncharacterized protein</fullName>
    </submittedName>
</protein>
<evidence type="ECO:0000313" key="1">
    <source>
        <dbReference type="EMBL" id="MFD1044138.1"/>
    </source>
</evidence>
<reference evidence="2" key="1">
    <citation type="journal article" date="2019" name="Int. J. Syst. Evol. Microbiol.">
        <title>The Global Catalogue of Microorganisms (GCM) 10K type strain sequencing project: providing services to taxonomists for standard genome sequencing and annotation.</title>
        <authorList>
            <consortium name="The Broad Institute Genomics Platform"/>
            <consortium name="The Broad Institute Genome Sequencing Center for Infectious Disease"/>
            <person name="Wu L."/>
            <person name="Ma J."/>
        </authorList>
    </citation>
    <scope>NUCLEOTIDE SEQUENCE [LARGE SCALE GENOMIC DNA]</scope>
    <source>
        <strain evidence="2">JCM 31486</strain>
    </source>
</reference>
<accession>A0ABW3M0P7</accession>